<dbReference type="Proteomes" id="UP000037425">
    <property type="component" value="Unassembled WGS sequence"/>
</dbReference>
<feature type="domain" description="Putative phage metallopeptidase" evidence="1">
    <location>
        <begin position="26"/>
        <end position="183"/>
    </location>
</feature>
<dbReference type="OrthoDB" id="6933687at2"/>
<dbReference type="EMBL" id="LGAP01000018">
    <property type="protein sequence ID" value="KOF15610.1"/>
    <property type="molecule type" value="Genomic_DNA"/>
</dbReference>
<dbReference type="InterPro" id="IPR043998">
    <property type="entry name" value="Put_Metallopep"/>
</dbReference>
<proteinExistence type="predicted"/>
<dbReference type="AlphaFoldDB" id="A0A0L8BM06"/>
<dbReference type="Pfam" id="PF18894">
    <property type="entry name" value="PhageMetallopep"/>
    <property type="match status" value="1"/>
</dbReference>
<name>A0A0L8BM06_ENSAD</name>
<dbReference type="PATRIC" id="fig|106592.7.peg.2457"/>
<gene>
    <name evidence="2" type="ORF">AC244_22895</name>
</gene>
<protein>
    <recommendedName>
        <fullName evidence="1">Putative phage metallopeptidase domain-containing protein</fullName>
    </recommendedName>
</protein>
<reference evidence="3" key="1">
    <citation type="submission" date="2015-07" db="EMBL/GenBank/DDBJ databases">
        <title>Whole genome sequence of an Ensifer adhaerens strain isolated from a cave pool in the Wind Cave National Park.</title>
        <authorList>
            <person name="Eng W.W.H."/>
            <person name="Gan H.M."/>
            <person name="Barton H.A."/>
            <person name="Savka M.A."/>
        </authorList>
    </citation>
    <scope>NUCLEOTIDE SEQUENCE [LARGE SCALE GENOMIC DNA]</scope>
    <source>
        <strain evidence="3">SD006</strain>
    </source>
</reference>
<accession>A0A0L8BM06</accession>
<evidence type="ECO:0000313" key="3">
    <source>
        <dbReference type="Proteomes" id="UP000037425"/>
    </source>
</evidence>
<organism evidence="2 3">
    <name type="scientific">Ensifer adhaerens</name>
    <name type="common">Sinorhizobium morelense</name>
    <dbReference type="NCBI Taxonomy" id="106592"/>
    <lineage>
        <taxon>Bacteria</taxon>
        <taxon>Pseudomonadati</taxon>
        <taxon>Pseudomonadota</taxon>
        <taxon>Alphaproteobacteria</taxon>
        <taxon>Hyphomicrobiales</taxon>
        <taxon>Rhizobiaceae</taxon>
        <taxon>Sinorhizobium/Ensifer group</taxon>
        <taxon>Ensifer</taxon>
    </lineage>
</organism>
<comment type="caution">
    <text evidence="2">The sequence shown here is derived from an EMBL/GenBank/DDBJ whole genome shotgun (WGS) entry which is preliminary data.</text>
</comment>
<evidence type="ECO:0000259" key="1">
    <source>
        <dbReference type="Pfam" id="PF18894"/>
    </source>
</evidence>
<sequence>MRPQPPTELFEDFSGCAFVAAPELEAWARDTFVDPDSDMFNPDHAHLIPATIGMLWTTVANSKKGRTVIGQAEMGSPGGMMGKWARARAEAQVVAWFGGVPDFIITIDANFWASASDAQACALIEHELSHCAQELDDFGTPKFRKSTGLPVYTLRSHDVEAFIGVAARYGAVEAGVKELVEALSKPPLMTADLIGCACGTCQARAA</sequence>
<evidence type="ECO:0000313" key="2">
    <source>
        <dbReference type="EMBL" id="KOF15610.1"/>
    </source>
</evidence>